<accession>A0A654F424</accession>
<gene>
    <name evidence="3" type="ORF">AN1_LOCUS11713</name>
    <name evidence="2" type="ORF">C24_LOCUS11550</name>
</gene>
<evidence type="ECO:0000313" key="3">
    <source>
        <dbReference type="EMBL" id="VYS56259.1"/>
    </source>
</evidence>
<evidence type="ECO:0000259" key="1">
    <source>
        <dbReference type="Pfam" id="PF07734"/>
    </source>
</evidence>
<dbReference type="Pfam" id="PF07734">
    <property type="entry name" value="FBA_1"/>
    <property type="match status" value="1"/>
</dbReference>
<dbReference type="InterPro" id="IPR006527">
    <property type="entry name" value="F-box-assoc_dom_typ1"/>
</dbReference>
<accession>A0A5S9XA41</accession>
<proteinExistence type="predicted"/>
<evidence type="ECO:0000313" key="2">
    <source>
        <dbReference type="EMBL" id="CAA0381297.1"/>
    </source>
</evidence>
<reference evidence="2 5" key="1">
    <citation type="submission" date="2019-12" db="EMBL/GenBank/DDBJ databases">
        <authorList>
            <person name="Jiao W.-B."/>
            <person name="Schneeberger K."/>
        </authorList>
    </citation>
    <scope>NUCLEOTIDE SEQUENCE [LARGE SCALE GENOMIC DNA]</scope>
    <source>
        <strain evidence="4">cv. An-1</strain>
        <strain evidence="5">cv. C24</strain>
    </source>
</reference>
<dbReference type="EMBL" id="CACRSJ010000106">
    <property type="protein sequence ID" value="VYS56259.1"/>
    <property type="molecule type" value="Genomic_DNA"/>
</dbReference>
<dbReference type="Proteomes" id="UP000426265">
    <property type="component" value="Unassembled WGS sequence"/>
</dbReference>
<protein>
    <recommendedName>
        <fullName evidence="1">F-box associated beta-propeller type 1 domain-containing protein</fullName>
    </recommendedName>
</protein>
<dbReference type="OrthoDB" id="1021305at2759"/>
<sequence>MDMYRYALGYVNKNNSCRSHKVLRFIDHYISSAVNHAPENRFSWYEIYDIETDLWTTLDVPPYWIVSCYQRGVSLKGNTYFCATKSNAINKIDDHIICFDFTSERFGPLLRLPFSAGHDDYVTLSCVREEKLAALLTHNDWNPYEFEIWITTKIEYDKVSWSKILEMDTGPLADMPIAYIHGSFFIDEEKKVSMVFDHHRVNIIGDAGYFRELDLRVHVAGIKCRPHLCPYVPNSMQIKQPPGGKRKRKPILEQRRYDQNMLRVAAFIKRTKQEDNKWKKRVLEGLKKQTNFKA</sequence>
<dbReference type="ExpressionAtlas" id="A0A5S9XA41">
    <property type="expression patterns" value="differential"/>
</dbReference>
<dbReference type="SUPFAM" id="SSF50965">
    <property type="entry name" value="Galactose oxidase, central domain"/>
    <property type="match status" value="1"/>
</dbReference>
<dbReference type="Proteomes" id="UP000434276">
    <property type="component" value="Unassembled WGS sequence"/>
</dbReference>
<dbReference type="InterPro" id="IPR017451">
    <property type="entry name" value="F-box-assoc_interact_dom"/>
</dbReference>
<dbReference type="EMBL" id="CACSHJ010000089">
    <property type="protein sequence ID" value="CAA0381297.1"/>
    <property type="molecule type" value="Genomic_DNA"/>
</dbReference>
<dbReference type="NCBIfam" id="TIGR01640">
    <property type="entry name" value="F_box_assoc_1"/>
    <property type="match status" value="1"/>
</dbReference>
<evidence type="ECO:0000313" key="4">
    <source>
        <dbReference type="Proteomes" id="UP000426265"/>
    </source>
</evidence>
<name>A0A5S9XA41_ARATH</name>
<dbReference type="AlphaFoldDB" id="A0A5S9XA41"/>
<feature type="domain" description="F-box associated beta-propeller type 1" evidence="1">
    <location>
        <begin position="2"/>
        <end position="238"/>
    </location>
</feature>
<evidence type="ECO:0000313" key="5">
    <source>
        <dbReference type="Proteomes" id="UP000434276"/>
    </source>
</evidence>
<organism evidence="2 5">
    <name type="scientific">Arabidopsis thaliana</name>
    <name type="common">Mouse-ear cress</name>
    <dbReference type="NCBI Taxonomy" id="3702"/>
    <lineage>
        <taxon>Eukaryota</taxon>
        <taxon>Viridiplantae</taxon>
        <taxon>Streptophyta</taxon>
        <taxon>Embryophyta</taxon>
        <taxon>Tracheophyta</taxon>
        <taxon>Spermatophyta</taxon>
        <taxon>Magnoliopsida</taxon>
        <taxon>eudicotyledons</taxon>
        <taxon>Gunneridae</taxon>
        <taxon>Pentapetalae</taxon>
        <taxon>rosids</taxon>
        <taxon>malvids</taxon>
        <taxon>Brassicales</taxon>
        <taxon>Brassicaceae</taxon>
        <taxon>Camelineae</taxon>
        <taxon>Arabidopsis</taxon>
    </lineage>
</organism>
<dbReference type="InterPro" id="IPR011043">
    <property type="entry name" value="Gal_Oxase/kelch_b-propeller"/>
</dbReference>